<accession>A0A1Z4C2V2</accession>
<dbReference type="OrthoDB" id="6303528at2"/>
<sequence length="129" mass="15332">MPLDKDYHKKYRKEYKNKVKYITLSIPAPLYDELEKLSELEQTKVSTLFKNMGLAYLQQKTLIPKDYLEALREHTLLIRNIANNINQMAHHSNTLRLMTQSDEHSLLMELKKLEEAVEEYTHKKVKTKN</sequence>
<dbReference type="KEGG" id="mpsy:CEK71_18180"/>
<keyword evidence="2" id="KW-1185">Reference proteome</keyword>
<evidence type="ECO:0000313" key="1">
    <source>
        <dbReference type="EMBL" id="ASF47839.1"/>
    </source>
</evidence>
<evidence type="ECO:0000313" key="2">
    <source>
        <dbReference type="Proteomes" id="UP000197019"/>
    </source>
</evidence>
<dbReference type="EMBL" id="CP022129">
    <property type="protein sequence ID" value="ASF47839.1"/>
    <property type="molecule type" value="Genomic_DNA"/>
</dbReference>
<protein>
    <submittedName>
        <fullName evidence="1">Uncharacterized protein</fullName>
    </submittedName>
</protein>
<dbReference type="RefSeq" id="WP_088620709.1">
    <property type="nucleotide sequence ID" value="NZ_CP022129.1"/>
</dbReference>
<proteinExistence type="predicted"/>
<gene>
    <name evidence="1" type="ORF">CEK71_18180</name>
</gene>
<name>A0A1Z4C2V2_9GAMM</name>
<organism evidence="1 2">
    <name type="scientific">Methylovulum psychrotolerans</name>
    <dbReference type="NCBI Taxonomy" id="1704499"/>
    <lineage>
        <taxon>Bacteria</taxon>
        <taxon>Pseudomonadati</taxon>
        <taxon>Pseudomonadota</taxon>
        <taxon>Gammaproteobacteria</taxon>
        <taxon>Methylococcales</taxon>
        <taxon>Methylococcaceae</taxon>
        <taxon>Methylovulum</taxon>
    </lineage>
</organism>
<dbReference type="AlphaFoldDB" id="A0A1Z4C2V2"/>
<dbReference type="Proteomes" id="UP000197019">
    <property type="component" value="Chromosome"/>
</dbReference>
<reference evidence="1 2" key="1">
    <citation type="submission" date="2017-06" db="EMBL/GenBank/DDBJ databases">
        <title>Genome Sequencing of the methanotroph Methylovulum psychrotolerants str. HV10-M2 isolated from a high-altitude environment.</title>
        <authorList>
            <person name="Mateos-Rivera A."/>
        </authorList>
    </citation>
    <scope>NUCLEOTIDE SEQUENCE [LARGE SCALE GENOMIC DNA]</scope>
    <source>
        <strain evidence="1 2">HV10_M2</strain>
    </source>
</reference>